<dbReference type="PROSITE" id="PS00108">
    <property type="entry name" value="PROTEIN_KINASE_ST"/>
    <property type="match status" value="1"/>
</dbReference>
<dbReference type="SMART" id="SM00036">
    <property type="entry name" value="CNH"/>
    <property type="match status" value="1"/>
</dbReference>
<dbReference type="PROSITE" id="PS50219">
    <property type="entry name" value="CNH"/>
    <property type="match status" value="1"/>
</dbReference>
<evidence type="ECO:0000256" key="1">
    <source>
        <dbReference type="ARBA" id="ARBA00008874"/>
    </source>
</evidence>
<feature type="domain" description="Protein kinase" evidence="7">
    <location>
        <begin position="1"/>
        <end position="260"/>
    </location>
</feature>
<comment type="similarity">
    <text evidence="1">Belongs to the protein kinase superfamily. STE Ser/Thr protein kinase family. STE20 subfamily.</text>
</comment>
<reference evidence="9" key="2">
    <citation type="submission" date="2025-09" db="UniProtKB">
        <authorList>
            <consortium name="Ensembl"/>
        </authorList>
    </citation>
    <scope>IDENTIFICATION</scope>
</reference>
<dbReference type="InterPro" id="IPR051700">
    <property type="entry name" value="STE20_Ser-Thr_kinase"/>
</dbReference>
<reference evidence="9" key="1">
    <citation type="submission" date="2025-08" db="UniProtKB">
        <authorList>
            <consortium name="Ensembl"/>
        </authorList>
    </citation>
    <scope>IDENTIFICATION</scope>
</reference>
<feature type="region of interest" description="Disordered" evidence="6">
    <location>
        <begin position="598"/>
        <end position="644"/>
    </location>
</feature>
<dbReference type="GO" id="GO:0005524">
    <property type="term" value="F:ATP binding"/>
    <property type="evidence" value="ECO:0007669"/>
    <property type="project" value="InterPro"/>
</dbReference>
<dbReference type="SUPFAM" id="SSF56112">
    <property type="entry name" value="Protein kinase-like (PK-like)"/>
    <property type="match status" value="1"/>
</dbReference>
<evidence type="ECO:0000313" key="9">
    <source>
        <dbReference type="Ensembl" id="ENSXCOP00000024754.1"/>
    </source>
</evidence>
<feature type="compositionally biased region" description="Low complexity" evidence="6">
    <location>
        <begin position="598"/>
        <end position="630"/>
    </location>
</feature>
<feature type="compositionally biased region" description="Polar residues" evidence="6">
    <location>
        <begin position="631"/>
        <end position="644"/>
    </location>
</feature>
<protein>
    <recommendedName>
        <fullName evidence="2">non-specific serine/threonine protein kinase</fullName>
        <ecNumber evidence="2">2.7.11.1</ecNumber>
    </recommendedName>
</protein>
<dbReference type="Gene3D" id="1.10.510.10">
    <property type="entry name" value="Transferase(Phosphotransferase) domain 1"/>
    <property type="match status" value="1"/>
</dbReference>
<dbReference type="PANTHER" id="PTHR47096">
    <property type="entry name" value="MISSHAPEN LIKE KINASE 1"/>
    <property type="match status" value="1"/>
</dbReference>
<feature type="region of interest" description="Disordered" evidence="6">
    <location>
        <begin position="489"/>
        <end position="576"/>
    </location>
</feature>
<evidence type="ECO:0000256" key="5">
    <source>
        <dbReference type="ARBA" id="ARBA00022777"/>
    </source>
</evidence>
<feature type="compositionally biased region" description="Polar residues" evidence="6">
    <location>
        <begin position="531"/>
        <end position="549"/>
    </location>
</feature>
<sequence length="1026" mass="116298">MYYFLFLFPKNNTRHTIDFKISVTGTKQGFPLTSPSPAGITGLWFSHLFPFVFQGRHVKTGQLAAIKVMDVTELVMEFCGAGSITDLVKNTKGNSLKEDWIAYISREILRGLAHLHAHHVIHRDIKGQNVLLTENAEVKLVDFGVSAQLDRTVGRRNTFIGTPYWMAPEVIACDENPDATYDYRSDLWSCGITAIEMAEGAPPLCDMHPMRALFLIPRNPPPRLKSKKWSKKFFSFIEGCLVKNYTQRPPTEQLLKHPFIRDQPNERQVRIQLKDHIDRTKKKRGEKDETEYEYSGSEEEEEEASEQEGEPSSIVNVPGESTLRRDFIRLQQENKERSEALRRQQLLQEQQLREQEEYKRQLLAERQKRIEQQKEQRRRLEEVSESKTQTSYCALGKLRLRGDIIMLSEYIRRQLEEEQRHLEILQQQLLHEQAMLLADERYRKNIQGSPQSAQTKPQQPPVPPRSESSHANGNAASEAPDLTALAKELRAVDDVRPQNKVTDYSSSSEDSDTTDEDDDEEVDQEAGEESTSGPEDSKAVSSKLSNGETESVKTMIVHDEGENEAGTTRCKDSTLVVRQHPDRNGFAGRIHHLPDLIQQSHHSSPSSSASSSPSSSSLASPSAMSPQSPLENNNMQKHKSSSSFTPFIDPRLLQVSPSTGSALNNVGYANDARLAEALRADPSRKGSVVNVNPVNTRPQSDTPEIRKYKKRFNSEILCAALWGVNLLVGTESGLMLLDRSGQGKVYPLINRRRFQQMDVLEGLNVLVTISGKKNKLRVYYLSWLRNKILHNDPEVEKKQGWTTVGDLEGCVHYKVVKYERIKFLVLALKNSVEVYAWAPKPYHKFMAFKSFGDLVHKPLLVDLTVEEGQRLKVIYGSCSGFHAVDVDSGAVYDIYLPTHIQNNIQSHAIIILPNTDGIELLVCYEDEGVYVNTYGRITKDVVLQWGEMPTSVAYIRSNQIMGWGEKAIEIRSVETGHLDGVFMHKRAQRLKFLCERNDKVFFASVRPGGSSQVYFMTLGRSNLLSW</sequence>
<feature type="region of interest" description="Disordered" evidence="6">
    <location>
        <begin position="448"/>
        <end position="476"/>
    </location>
</feature>
<evidence type="ECO:0000256" key="2">
    <source>
        <dbReference type="ARBA" id="ARBA00012513"/>
    </source>
</evidence>
<evidence type="ECO:0000313" key="10">
    <source>
        <dbReference type="Proteomes" id="UP000261380"/>
    </source>
</evidence>
<dbReference type="Pfam" id="PF00069">
    <property type="entry name" value="Pkinase"/>
    <property type="match status" value="1"/>
</dbReference>
<keyword evidence="3" id="KW-0723">Serine/threonine-protein kinase</keyword>
<dbReference type="FunFam" id="1.10.510.10:FF:000003">
    <property type="entry name" value="TRAF2 and NCK-interacting protein kinase isoform 4"/>
    <property type="match status" value="1"/>
</dbReference>
<dbReference type="PANTHER" id="PTHR47096:SF1">
    <property type="entry name" value="MISSHAPEN LIKE KINASE 1"/>
    <property type="match status" value="1"/>
</dbReference>
<dbReference type="InterPro" id="IPR011009">
    <property type="entry name" value="Kinase-like_dom_sf"/>
</dbReference>
<dbReference type="Proteomes" id="UP000261380">
    <property type="component" value="Unplaced"/>
</dbReference>
<feature type="compositionally biased region" description="Polar residues" evidence="6">
    <location>
        <begin position="448"/>
        <end position="457"/>
    </location>
</feature>
<dbReference type="GeneTree" id="ENSGT00940000155063"/>
<dbReference type="SMART" id="SM00220">
    <property type="entry name" value="S_TKc"/>
    <property type="match status" value="1"/>
</dbReference>
<dbReference type="PROSITE" id="PS50011">
    <property type="entry name" value="PROTEIN_KINASE_DOM"/>
    <property type="match status" value="1"/>
</dbReference>
<evidence type="ECO:0000256" key="6">
    <source>
        <dbReference type="SAM" id="MobiDB-lite"/>
    </source>
</evidence>
<dbReference type="Pfam" id="PF00780">
    <property type="entry name" value="CNH"/>
    <property type="match status" value="1"/>
</dbReference>
<feature type="compositionally biased region" description="Acidic residues" evidence="6">
    <location>
        <begin position="509"/>
        <end position="528"/>
    </location>
</feature>
<dbReference type="InterPro" id="IPR001180">
    <property type="entry name" value="CNH_dom"/>
</dbReference>
<keyword evidence="5" id="KW-0418">Kinase</keyword>
<dbReference type="InterPro" id="IPR000719">
    <property type="entry name" value="Prot_kinase_dom"/>
</dbReference>
<dbReference type="GO" id="GO:0004674">
    <property type="term" value="F:protein serine/threonine kinase activity"/>
    <property type="evidence" value="ECO:0007669"/>
    <property type="project" value="UniProtKB-KW"/>
</dbReference>
<organism evidence="9 10">
    <name type="scientific">Xiphophorus couchianus</name>
    <name type="common">Monterrey platyfish</name>
    <dbReference type="NCBI Taxonomy" id="32473"/>
    <lineage>
        <taxon>Eukaryota</taxon>
        <taxon>Metazoa</taxon>
        <taxon>Chordata</taxon>
        <taxon>Craniata</taxon>
        <taxon>Vertebrata</taxon>
        <taxon>Euteleostomi</taxon>
        <taxon>Actinopterygii</taxon>
        <taxon>Neopterygii</taxon>
        <taxon>Teleostei</taxon>
        <taxon>Neoteleostei</taxon>
        <taxon>Acanthomorphata</taxon>
        <taxon>Ovalentaria</taxon>
        <taxon>Atherinomorphae</taxon>
        <taxon>Cyprinodontiformes</taxon>
        <taxon>Poeciliidae</taxon>
        <taxon>Poeciliinae</taxon>
        <taxon>Xiphophorus</taxon>
    </lineage>
</organism>
<keyword evidence="10" id="KW-1185">Reference proteome</keyword>
<feature type="domain" description="CNH" evidence="8">
    <location>
        <begin position="713"/>
        <end position="1000"/>
    </location>
</feature>
<dbReference type="EC" id="2.7.11.1" evidence="2"/>
<feature type="compositionally biased region" description="Acidic residues" evidence="6">
    <location>
        <begin position="288"/>
        <end position="309"/>
    </location>
</feature>
<dbReference type="InterPro" id="IPR008271">
    <property type="entry name" value="Ser/Thr_kinase_AS"/>
</dbReference>
<keyword evidence="4" id="KW-0808">Transferase</keyword>
<evidence type="ECO:0000259" key="7">
    <source>
        <dbReference type="PROSITE" id="PS50011"/>
    </source>
</evidence>
<dbReference type="Ensembl" id="ENSXCOT00000025055.1">
    <property type="protein sequence ID" value="ENSXCOP00000024754.1"/>
    <property type="gene ID" value="ENSXCOG00000018401.1"/>
</dbReference>
<evidence type="ECO:0000256" key="3">
    <source>
        <dbReference type="ARBA" id="ARBA00022527"/>
    </source>
</evidence>
<evidence type="ECO:0000256" key="4">
    <source>
        <dbReference type="ARBA" id="ARBA00022679"/>
    </source>
</evidence>
<dbReference type="AlphaFoldDB" id="A0A3B5MK67"/>
<name>A0A3B5MK67_9TELE</name>
<proteinExistence type="inferred from homology"/>
<accession>A0A3B5MK67</accession>
<dbReference type="GO" id="GO:0005829">
    <property type="term" value="C:cytosol"/>
    <property type="evidence" value="ECO:0007669"/>
    <property type="project" value="TreeGrafter"/>
</dbReference>
<evidence type="ECO:0000259" key="8">
    <source>
        <dbReference type="PROSITE" id="PS50219"/>
    </source>
</evidence>
<feature type="region of interest" description="Disordered" evidence="6">
    <location>
        <begin position="275"/>
        <end position="318"/>
    </location>
</feature>